<organism evidence="13 14">
    <name type="scientific">Zancudomyces culisetae</name>
    <name type="common">Gut fungus</name>
    <name type="synonym">Smittium culisetae</name>
    <dbReference type="NCBI Taxonomy" id="1213189"/>
    <lineage>
        <taxon>Eukaryota</taxon>
        <taxon>Fungi</taxon>
        <taxon>Fungi incertae sedis</taxon>
        <taxon>Zoopagomycota</taxon>
        <taxon>Kickxellomycotina</taxon>
        <taxon>Harpellomycetes</taxon>
        <taxon>Harpellales</taxon>
        <taxon>Legeriomycetaceae</taxon>
        <taxon>Zancudomyces</taxon>
    </lineage>
</organism>
<keyword evidence="6" id="KW-0999">Mitochondrion inner membrane</keyword>
<evidence type="ECO:0000256" key="7">
    <source>
        <dbReference type="ARBA" id="ARBA00022982"/>
    </source>
</evidence>
<keyword evidence="3" id="KW-0813">Transport</keyword>
<evidence type="ECO:0000256" key="5">
    <source>
        <dbReference type="ARBA" id="ARBA00022692"/>
    </source>
</evidence>
<keyword evidence="4" id="KW-0679">Respiratory chain</keyword>
<evidence type="ECO:0000256" key="2">
    <source>
        <dbReference type="ARBA" id="ARBA00007312"/>
    </source>
</evidence>
<keyword evidence="8" id="KW-1133">Transmembrane helix</keyword>
<evidence type="ECO:0000256" key="9">
    <source>
        <dbReference type="ARBA" id="ARBA00023128"/>
    </source>
</evidence>
<dbReference type="PANTHER" id="PTHR12966:SF0">
    <property type="entry name" value="NADH DEHYDROGENASE [UBIQUINONE] 1 ALPHA SUBCOMPLEX SUBUNIT 13"/>
    <property type="match status" value="1"/>
</dbReference>
<comment type="similarity">
    <text evidence="2">Belongs to the complex I NDUFA13 subunit family.</text>
</comment>
<feature type="compositionally biased region" description="Low complexity" evidence="12">
    <location>
        <begin position="330"/>
        <end position="344"/>
    </location>
</feature>
<evidence type="ECO:0000256" key="12">
    <source>
        <dbReference type="SAM" id="MobiDB-lite"/>
    </source>
</evidence>
<dbReference type="GO" id="GO:0005743">
    <property type="term" value="C:mitochondrial inner membrane"/>
    <property type="evidence" value="ECO:0007669"/>
    <property type="project" value="UniProtKB-SubCell"/>
</dbReference>
<proteinExistence type="inferred from homology"/>
<feature type="compositionally biased region" description="Low complexity" evidence="12">
    <location>
        <begin position="274"/>
        <end position="302"/>
    </location>
</feature>
<feature type="coiled-coil region" evidence="11">
    <location>
        <begin position="465"/>
        <end position="492"/>
    </location>
</feature>
<keyword evidence="7" id="KW-0249">Electron transport</keyword>
<reference evidence="14" key="1">
    <citation type="submission" date="2017-01" db="EMBL/GenBank/DDBJ databases">
        <authorList>
            <person name="Wang Y."/>
            <person name="White M."/>
            <person name="Kvist S."/>
            <person name="Moncalvo J.-M."/>
        </authorList>
    </citation>
    <scope>NUCLEOTIDE SEQUENCE [LARGE SCALE GENOMIC DNA]</scope>
    <source>
        <strain evidence="14">COL-18-3</strain>
    </source>
</reference>
<keyword evidence="10" id="KW-0472">Membrane</keyword>
<evidence type="ECO:0000256" key="3">
    <source>
        <dbReference type="ARBA" id="ARBA00022448"/>
    </source>
</evidence>
<accession>A0A1R1PTX7</accession>
<keyword evidence="5" id="KW-0812">Transmembrane</keyword>
<protein>
    <submittedName>
        <fullName evidence="13">NADH dehydrogenase [ubiquinone] 1 alpha subcomplex subunit 13</fullName>
    </submittedName>
</protein>
<keyword evidence="9" id="KW-0496">Mitochondrion</keyword>
<dbReference type="OrthoDB" id="3308at2759"/>
<keyword evidence="14" id="KW-1185">Reference proteome</keyword>
<name>A0A1R1PTX7_ZANCU</name>
<dbReference type="GO" id="GO:0045271">
    <property type="term" value="C:respiratory chain complex I"/>
    <property type="evidence" value="ECO:0007669"/>
    <property type="project" value="UniProtKB-ARBA"/>
</dbReference>
<feature type="region of interest" description="Disordered" evidence="12">
    <location>
        <begin position="330"/>
        <end position="369"/>
    </location>
</feature>
<evidence type="ECO:0000256" key="6">
    <source>
        <dbReference type="ARBA" id="ARBA00022792"/>
    </source>
</evidence>
<dbReference type="Proteomes" id="UP000188320">
    <property type="component" value="Unassembled WGS sequence"/>
</dbReference>
<evidence type="ECO:0000256" key="10">
    <source>
        <dbReference type="ARBA" id="ARBA00023136"/>
    </source>
</evidence>
<dbReference type="PANTHER" id="PTHR12966">
    <property type="entry name" value="NADH DEHYDROGENASE UBIQUINONE 1 ALPHA SUBCOMPLEX SUBUNIT 13"/>
    <property type="match status" value="1"/>
</dbReference>
<dbReference type="EMBL" id="LSSK01000194">
    <property type="protein sequence ID" value="OMH84445.1"/>
    <property type="molecule type" value="Genomic_DNA"/>
</dbReference>
<dbReference type="Pfam" id="PF06212">
    <property type="entry name" value="GRIM-19"/>
    <property type="match status" value="1"/>
</dbReference>
<keyword evidence="13" id="KW-0830">Ubiquinone</keyword>
<feature type="region of interest" description="Disordered" evidence="12">
    <location>
        <begin position="89"/>
        <end position="141"/>
    </location>
</feature>
<feature type="region of interest" description="Disordered" evidence="12">
    <location>
        <begin position="268"/>
        <end position="311"/>
    </location>
</feature>
<feature type="compositionally biased region" description="Polar residues" evidence="12">
    <location>
        <begin position="351"/>
        <end position="369"/>
    </location>
</feature>
<evidence type="ECO:0000313" key="13">
    <source>
        <dbReference type="EMBL" id="OMH84445.1"/>
    </source>
</evidence>
<evidence type="ECO:0000313" key="14">
    <source>
        <dbReference type="Proteomes" id="UP000188320"/>
    </source>
</evidence>
<keyword evidence="11" id="KW-0175">Coiled coil</keyword>
<evidence type="ECO:0000256" key="8">
    <source>
        <dbReference type="ARBA" id="ARBA00022989"/>
    </source>
</evidence>
<comment type="caution">
    <text evidence="13">The sequence shown here is derived from an EMBL/GenBank/DDBJ whole genome shotgun (WGS) entry which is preliminary data.</text>
</comment>
<evidence type="ECO:0000256" key="1">
    <source>
        <dbReference type="ARBA" id="ARBA00004298"/>
    </source>
</evidence>
<sequence length="520" mass="58206">MGNANGKGGAAMFDGGYLEPTGVYPKENDDFDVKVVTKLIIERKLAPFYKGADDIEEIDREDIEKVIRGMRQDIGTGVVENKADRDIKRVDTMEGTEGGDGKTRRRGKPELAEKPREKADEEAKEVFANNNHAKNTSRDQEDGVCPFCVSEVLTITYKPVPVMMDTKKQSKNLLTSRLSKAKMHLRTKSYNVEPEHKKKVTCELEREKTSTRITRREIVLNALHRVNENSLYARIRVSNNSSDNVSLTGNNSSGRDRAQTIDHASTGVTESLENQQQQDMQTQNTNNTSTTTTTTTTSNNNTPLDPTAQNEHNQETAAFLRPIHKLSSSRSLYSSQEQSSSSSLGRGATVGLSTASSTHLPNPTISSSDNARELSSSLICSLAPKNRMSSVFPSQKLKMSQAQDLPPKGGYKFISYRRNLPKKGPSGFVILSGLTAFMAFGWYRVKQGLDETRERVWGRIYSFPFLLAESDRDEYRRNVAALNREKEIMKDVEGWEVGKKVYNTDRYVPNFIPNVPLNQK</sequence>
<dbReference type="AlphaFoldDB" id="A0A1R1PTX7"/>
<dbReference type="InterPro" id="IPR009346">
    <property type="entry name" value="GRIM-19"/>
</dbReference>
<feature type="compositionally biased region" description="Basic and acidic residues" evidence="12">
    <location>
        <begin position="108"/>
        <end position="125"/>
    </location>
</feature>
<comment type="subcellular location">
    <subcellularLocation>
        <location evidence="1">Mitochondrion inner membrane</location>
        <topology evidence="1">Single-pass membrane protein</topology>
        <orientation evidence="1">Matrix side</orientation>
    </subcellularLocation>
</comment>
<evidence type="ECO:0000256" key="11">
    <source>
        <dbReference type="SAM" id="Coils"/>
    </source>
</evidence>
<evidence type="ECO:0000256" key="4">
    <source>
        <dbReference type="ARBA" id="ARBA00022660"/>
    </source>
</evidence>
<gene>
    <name evidence="13" type="ORF">AX774_g2026</name>
</gene>